<reference evidence="4" key="1">
    <citation type="submission" date="2017-09" db="EMBL/GenBank/DDBJ databases">
        <title>Depth-based differentiation of microbial function through sediment-hosted aquifers and enrichment of novel symbionts in the deep terrestrial subsurface.</title>
        <authorList>
            <person name="Probst A.J."/>
            <person name="Ladd B."/>
            <person name="Jarett J.K."/>
            <person name="Geller-Mcgrath D.E."/>
            <person name="Sieber C.M.K."/>
            <person name="Emerson J.B."/>
            <person name="Anantharaman K."/>
            <person name="Thomas B.C."/>
            <person name="Malmstrom R."/>
            <person name="Stieglmeier M."/>
            <person name="Klingl A."/>
            <person name="Woyke T."/>
            <person name="Ryan C.M."/>
            <person name="Banfield J.F."/>
        </authorList>
    </citation>
    <scope>NUCLEOTIDE SEQUENCE [LARGE SCALE GENOMIC DNA]</scope>
</reference>
<dbReference type="GO" id="GO:0005886">
    <property type="term" value="C:plasma membrane"/>
    <property type="evidence" value="ECO:0007669"/>
    <property type="project" value="TreeGrafter"/>
</dbReference>
<accession>A0A2M7QJQ8</accession>
<dbReference type="EMBL" id="PFLI01000078">
    <property type="protein sequence ID" value="PIY72161.1"/>
    <property type="molecule type" value="Genomic_DNA"/>
</dbReference>
<dbReference type="PANTHER" id="PTHR30572">
    <property type="entry name" value="MEMBRANE COMPONENT OF TRANSPORTER-RELATED"/>
    <property type="match status" value="1"/>
</dbReference>
<protein>
    <recommendedName>
        <fullName evidence="2">MacB-like periplasmic core domain-containing protein</fullName>
    </recommendedName>
</protein>
<dbReference type="PANTHER" id="PTHR30572:SF4">
    <property type="entry name" value="ABC TRANSPORTER PERMEASE YTRF"/>
    <property type="match status" value="1"/>
</dbReference>
<feature type="non-terminal residue" evidence="3">
    <location>
        <position position="248"/>
    </location>
</feature>
<dbReference type="InterPro" id="IPR025857">
    <property type="entry name" value="MacB_PCD"/>
</dbReference>
<keyword evidence="1" id="KW-0472">Membrane</keyword>
<feature type="domain" description="MacB-like periplasmic core" evidence="2">
    <location>
        <begin position="22"/>
        <end position="246"/>
    </location>
</feature>
<sequence>MNYIYFVFESACKDLIRNKVRTFLTSLGIVIGVSSVILLITFSLGLKDFIRDQFYNLGTNLVYVLRGKSFTQGGSVMNSGIEGVKFDEKDYLKLKKIEQADVVLPVYSKILEAQADGKIDTGTLYATISEMFSARNLELESGVLFTKTDIDKKSKVTVLGNKIASNIFGDPISAVNRSIRIDSQVFKIIGVLKAKGGGGFATPNFDTFMYVPYKSAYFVNTDKIFTAFVIKARNENDISLIKRILEEI</sequence>
<comment type="caution">
    <text evidence="3">The sequence shown here is derived from an EMBL/GenBank/DDBJ whole genome shotgun (WGS) entry which is preliminary data.</text>
</comment>
<name>A0A2M7QJQ8_9BACT</name>
<evidence type="ECO:0000313" key="4">
    <source>
        <dbReference type="Proteomes" id="UP000229401"/>
    </source>
</evidence>
<dbReference type="GO" id="GO:0022857">
    <property type="term" value="F:transmembrane transporter activity"/>
    <property type="evidence" value="ECO:0007669"/>
    <property type="project" value="TreeGrafter"/>
</dbReference>
<gene>
    <name evidence="3" type="ORF">COY87_02395</name>
</gene>
<keyword evidence="1" id="KW-1133">Transmembrane helix</keyword>
<dbReference type="AlphaFoldDB" id="A0A2M7QJQ8"/>
<dbReference type="InterPro" id="IPR050250">
    <property type="entry name" value="Macrolide_Exporter_MacB"/>
</dbReference>
<proteinExistence type="predicted"/>
<dbReference type="Proteomes" id="UP000229401">
    <property type="component" value="Unassembled WGS sequence"/>
</dbReference>
<feature type="transmembrane region" description="Helical" evidence="1">
    <location>
        <begin position="23"/>
        <end position="46"/>
    </location>
</feature>
<organism evidence="3 4">
    <name type="scientific">Candidatus Roizmanbacteria bacterium CG_4_10_14_0_8_um_filter_33_9</name>
    <dbReference type="NCBI Taxonomy" id="1974826"/>
    <lineage>
        <taxon>Bacteria</taxon>
        <taxon>Candidatus Roizmaniibacteriota</taxon>
    </lineage>
</organism>
<evidence type="ECO:0000256" key="1">
    <source>
        <dbReference type="SAM" id="Phobius"/>
    </source>
</evidence>
<evidence type="ECO:0000259" key="2">
    <source>
        <dbReference type="Pfam" id="PF12704"/>
    </source>
</evidence>
<keyword evidence="1" id="KW-0812">Transmembrane</keyword>
<dbReference type="Pfam" id="PF12704">
    <property type="entry name" value="MacB_PCD"/>
    <property type="match status" value="1"/>
</dbReference>
<evidence type="ECO:0000313" key="3">
    <source>
        <dbReference type="EMBL" id="PIY72161.1"/>
    </source>
</evidence>